<feature type="compositionally biased region" description="Low complexity" evidence="1">
    <location>
        <begin position="348"/>
        <end position="376"/>
    </location>
</feature>
<dbReference type="AlphaFoldDB" id="A0AAD8XUI1"/>
<feature type="region of interest" description="Disordered" evidence="1">
    <location>
        <begin position="573"/>
        <end position="605"/>
    </location>
</feature>
<feature type="compositionally biased region" description="Low complexity" evidence="1">
    <location>
        <begin position="325"/>
        <end position="334"/>
    </location>
</feature>
<feature type="region of interest" description="Disordered" evidence="1">
    <location>
        <begin position="166"/>
        <end position="196"/>
    </location>
</feature>
<evidence type="ECO:0000259" key="2">
    <source>
        <dbReference type="PROSITE" id="PS50003"/>
    </source>
</evidence>
<evidence type="ECO:0000313" key="3">
    <source>
        <dbReference type="EMBL" id="KAK1733591.1"/>
    </source>
</evidence>
<feature type="compositionally biased region" description="Acidic residues" evidence="1">
    <location>
        <begin position="664"/>
        <end position="679"/>
    </location>
</feature>
<feature type="compositionally biased region" description="Low complexity" evidence="1">
    <location>
        <begin position="23"/>
        <end position="44"/>
    </location>
</feature>
<proteinExistence type="predicted"/>
<gene>
    <name evidence="3" type="ORF">QTG54_015764</name>
</gene>
<dbReference type="CDD" id="cd00821">
    <property type="entry name" value="PH"/>
    <property type="match status" value="1"/>
</dbReference>
<organism evidence="3 4">
    <name type="scientific">Skeletonema marinoi</name>
    <dbReference type="NCBI Taxonomy" id="267567"/>
    <lineage>
        <taxon>Eukaryota</taxon>
        <taxon>Sar</taxon>
        <taxon>Stramenopiles</taxon>
        <taxon>Ochrophyta</taxon>
        <taxon>Bacillariophyta</taxon>
        <taxon>Coscinodiscophyceae</taxon>
        <taxon>Thalassiosirophycidae</taxon>
        <taxon>Thalassiosirales</taxon>
        <taxon>Skeletonemataceae</taxon>
        <taxon>Skeletonema</taxon>
        <taxon>Skeletonema marinoi-dohrnii complex</taxon>
    </lineage>
</organism>
<feature type="compositionally biased region" description="Polar residues" evidence="1">
    <location>
        <begin position="377"/>
        <end position="393"/>
    </location>
</feature>
<keyword evidence="4" id="KW-1185">Reference proteome</keyword>
<feature type="region of interest" description="Disordered" evidence="1">
    <location>
        <begin position="211"/>
        <end position="252"/>
    </location>
</feature>
<feature type="compositionally biased region" description="Polar residues" evidence="1">
    <location>
        <begin position="211"/>
        <end position="233"/>
    </location>
</feature>
<dbReference type="PROSITE" id="PS50003">
    <property type="entry name" value="PH_DOMAIN"/>
    <property type="match status" value="1"/>
</dbReference>
<feature type="compositionally biased region" description="Low complexity" evidence="1">
    <location>
        <begin position="592"/>
        <end position="605"/>
    </location>
</feature>
<evidence type="ECO:0000313" key="4">
    <source>
        <dbReference type="Proteomes" id="UP001224775"/>
    </source>
</evidence>
<feature type="compositionally biased region" description="Low complexity" evidence="1">
    <location>
        <begin position="394"/>
        <end position="407"/>
    </location>
</feature>
<feature type="domain" description="PH" evidence="2">
    <location>
        <begin position="713"/>
        <end position="835"/>
    </location>
</feature>
<protein>
    <recommendedName>
        <fullName evidence="2">PH domain-containing protein</fullName>
    </recommendedName>
</protein>
<feature type="region of interest" description="Disordered" evidence="1">
    <location>
        <begin position="85"/>
        <end position="114"/>
    </location>
</feature>
<dbReference type="Gene3D" id="2.30.29.30">
    <property type="entry name" value="Pleckstrin-homology domain (PH domain)/Phosphotyrosine-binding domain (PTB)"/>
    <property type="match status" value="1"/>
</dbReference>
<dbReference type="SMART" id="SM00233">
    <property type="entry name" value="PH"/>
    <property type="match status" value="1"/>
</dbReference>
<sequence length="1066" mass="117639">MNNNITTNRQESHRIYLQLFTPQSSKSNNSNDAAPSSSSNQQQQIHRHDSHQIHPPNYPMTAPGAPYRFSSSTSLSLESSYSFSSSSVHHPVTVTPPPDTSSTTTSSAAMAAGGGSNKQRYKFLQQPSTITTSAAVRLTDRAVAKDVTALLRGKFGLPQLHLGIDQHPTYSNHNSHENEQQRYLSSPQRGLSSSSSLLFSGQSSLIARRLSPSTINKQQQQRSTSGSANSVTSGIKRHSSSNYNNYEEPPPPSSPVIMDALVLVGTLEGPPKGYVAFEHEEEFGMCEHMRLRCLREREIYWKVLQEQQQQQQEEQQEGEEEEHCNQQQQQFQSQSKLEKLDEEKAEELNTTSSITATTNIHSSKSSSLPTSSSSTTVRASGNTQKGYYYNQHQSSSSSLTMSLPSVSRDGGNRLDLSSSRDSKMGLDLSSSSQYGGINNNSSGGGGGNRVVGSPWRAGVAGGVLVEGGGEGITPPSKEEIVRGGSKKLLPNLFSELSMTSSPPRGIAAATNNNGGNDDAAMQFPSIQYEPDYEPIHIIRTVHPDEHPLQVRDEMIQSLARLRQRAEEQMGLLRQYSKNNTHVSSPGKGGGSSSRRQQQQPQLQQPQVSFRWYFQPCSPLGGIDSSASTSPKIQSIPAYIELEGYCTDDDDEDDKSEGSTNGGGFDDEYDNASDDGEDDNQTASYTDEMSSTHLRQLNKEKRRIAVLRELSDSPFVVSGYLLKQSPKDPNVWRRMYCVLSGDRLWVIGRVRPLSEFSNDGDVGTTNNHDVLSSLRVGSHSYINLLRSILIEREEPLNHRLPNTFRIVTSLGKTHSFRAFNSQSFRSWTAALSEKISQTHADGMMDLAHVITEEETLARCRRMEDIAVTPFLSNVPASTEITPLSMDIVRFGMSVAEYRELCRKVDEAMQLYKNSGGVVNVQTRVGGSPNSKANRASLSILSASQRARNEAMVSSVWEDARVVASKSAQLLHAIATSQHSILEAVSEDADAEEEEDEKMQSPLEVDNHSLKDLIEVQKDIQTLLSKRWKHQVTPETDSDDRDMDHLPPLKLFDNLLKKFHSLCATLGC</sequence>
<dbReference type="InterPro" id="IPR011993">
    <property type="entry name" value="PH-like_dom_sf"/>
</dbReference>
<feature type="compositionally biased region" description="Acidic residues" evidence="1">
    <location>
        <begin position="645"/>
        <end position="654"/>
    </location>
</feature>
<feature type="region of interest" description="Disordered" evidence="1">
    <location>
        <begin position="645"/>
        <end position="693"/>
    </location>
</feature>
<feature type="region of interest" description="Disordered" evidence="1">
    <location>
        <begin position="312"/>
        <end position="450"/>
    </location>
</feature>
<dbReference type="Proteomes" id="UP001224775">
    <property type="component" value="Unassembled WGS sequence"/>
</dbReference>
<name>A0AAD8XUI1_9STRA</name>
<accession>A0AAD8XUI1</accession>
<feature type="region of interest" description="Disordered" evidence="1">
    <location>
        <begin position="23"/>
        <end position="66"/>
    </location>
</feature>
<reference evidence="3" key="1">
    <citation type="submission" date="2023-06" db="EMBL/GenBank/DDBJ databases">
        <title>Survivors Of The Sea: Transcriptome response of Skeletonema marinoi to long-term dormancy.</title>
        <authorList>
            <person name="Pinder M.I.M."/>
            <person name="Kourtchenko O."/>
            <person name="Robertson E.K."/>
            <person name="Larsson T."/>
            <person name="Maumus F."/>
            <person name="Osuna-Cruz C.M."/>
            <person name="Vancaester E."/>
            <person name="Stenow R."/>
            <person name="Vandepoele K."/>
            <person name="Ploug H."/>
            <person name="Bruchert V."/>
            <person name="Godhe A."/>
            <person name="Topel M."/>
        </authorList>
    </citation>
    <scope>NUCLEOTIDE SEQUENCE</scope>
    <source>
        <strain evidence="3">R05AC</strain>
    </source>
</reference>
<feature type="compositionally biased region" description="Low complexity" evidence="1">
    <location>
        <begin position="184"/>
        <end position="196"/>
    </location>
</feature>
<dbReference type="SUPFAM" id="SSF50729">
    <property type="entry name" value="PH domain-like"/>
    <property type="match status" value="1"/>
</dbReference>
<comment type="caution">
    <text evidence="3">The sequence shown here is derived from an EMBL/GenBank/DDBJ whole genome shotgun (WGS) entry which is preliminary data.</text>
</comment>
<dbReference type="Pfam" id="PF00169">
    <property type="entry name" value="PH"/>
    <property type="match status" value="1"/>
</dbReference>
<evidence type="ECO:0000256" key="1">
    <source>
        <dbReference type="SAM" id="MobiDB-lite"/>
    </source>
</evidence>
<feature type="compositionally biased region" description="Low complexity" evidence="1">
    <location>
        <begin position="429"/>
        <end position="441"/>
    </location>
</feature>
<dbReference type="EMBL" id="JATAAI010000047">
    <property type="protein sequence ID" value="KAK1733591.1"/>
    <property type="molecule type" value="Genomic_DNA"/>
</dbReference>
<dbReference type="InterPro" id="IPR001849">
    <property type="entry name" value="PH_domain"/>
</dbReference>
<feature type="compositionally biased region" description="Polar residues" evidence="1">
    <location>
        <begin position="680"/>
        <end position="693"/>
    </location>
</feature>